<feature type="non-terminal residue" evidence="2">
    <location>
        <position position="1"/>
    </location>
</feature>
<dbReference type="Gene3D" id="2.60.40.150">
    <property type="entry name" value="C2 domain"/>
    <property type="match status" value="1"/>
</dbReference>
<evidence type="ECO:0000313" key="2">
    <source>
        <dbReference type="EMBL" id="CEK55791.1"/>
    </source>
</evidence>
<dbReference type="PROSITE" id="PS50004">
    <property type="entry name" value="C2"/>
    <property type="match status" value="1"/>
</dbReference>
<dbReference type="Pfam" id="PF00168">
    <property type="entry name" value="C2"/>
    <property type="match status" value="1"/>
</dbReference>
<dbReference type="InterPro" id="IPR000008">
    <property type="entry name" value="C2_dom"/>
</dbReference>
<dbReference type="EMBL" id="HACG01008926">
    <property type="protein sequence ID" value="CEK55791.1"/>
    <property type="molecule type" value="Transcribed_RNA"/>
</dbReference>
<dbReference type="CDD" id="cd04048">
    <property type="entry name" value="C2A_Copine"/>
    <property type="match status" value="1"/>
</dbReference>
<dbReference type="GO" id="GO:0005544">
    <property type="term" value="F:calcium-dependent phospholipid binding"/>
    <property type="evidence" value="ECO:0007669"/>
    <property type="project" value="InterPro"/>
</dbReference>
<dbReference type="GO" id="GO:0071277">
    <property type="term" value="P:cellular response to calcium ion"/>
    <property type="evidence" value="ECO:0007669"/>
    <property type="project" value="TreeGrafter"/>
</dbReference>
<name>A0A0B6YJ03_9EUPU</name>
<dbReference type="GO" id="GO:0005886">
    <property type="term" value="C:plasma membrane"/>
    <property type="evidence" value="ECO:0007669"/>
    <property type="project" value="TreeGrafter"/>
</dbReference>
<dbReference type="InterPro" id="IPR035892">
    <property type="entry name" value="C2_domain_sf"/>
</dbReference>
<dbReference type="AlphaFoldDB" id="A0A0B6YJ03"/>
<gene>
    <name evidence="2" type="primary">ORF26064</name>
</gene>
<dbReference type="SUPFAM" id="SSF49562">
    <property type="entry name" value="C2 domain (Calcium/lipid-binding domain, CaLB)"/>
    <property type="match status" value="1"/>
</dbReference>
<dbReference type="InterPro" id="IPR045052">
    <property type="entry name" value="Copine"/>
</dbReference>
<accession>A0A0B6YJ03</accession>
<feature type="non-terminal residue" evidence="2">
    <location>
        <position position="106"/>
    </location>
</feature>
<protein>
    <recommendedName>
        <fullName evidence="1">C2 domain-containing protein</fullName>
    </recommendedName>
</protein>
<sequence length="106" mass="12195">VLKAVDSRTGKMYEVGRTEIIKNNLNPDFVRKFLVDYFFEERQLFKFEIYDVDSTSTLLADHDFLGFIDCSLGELVSSTNSCLERNLQGHALLKRGKIIVRTEEVS</sequence>
<organism evidence="2">
    <name type="scientific">Arion vulgaris</name>
    <dbReference type="NCBI Taxonomy" id="1028688"/>
    <lineage>
        <taxon>Eukaryota</taxon>
        <taxon>Metazoa</taxon>
        <taxon>Spiralia</taxon>
        <taxon>Lophotrochozoa</taxon>
        <taxon>Mollusca</taxon>
        <taxon>Gastropoda</taxon>
        <taxon>Heterobranchia</taxon>
        <taxon>Euthyneura</taxon>
        <taxon>Panpulmonata</taxon>
        <taxon>Eupulmonata</taxon>
        <taxon>Stylommatophora</taxon>
        <taxon>Helicina</taxon>
        <taxon>Arionoidea</taxon>
        <taxon>Arionidae</taxon>
        <taxon>Arion</taxon>
    </lineage>
</organism>
<reference evidence="2" key="1">
    <citation type="submission" date="2014-12" db="EMBL/GenBank/DDBJ databases">
        <title>Insight into the proteome of Arion vulgaris.</title>
        <authorList>
            <person name="Aradska J."/>
            <person name="Bulat T."/>
            <person name="Smidak R."/>
            <person name="Sarate P."/>
            <person name="Gangsoo J."/>
            <person name="Sialana F."/>
            <person name="Bilban M."/>
            <person name="Lubec G."/>
        </authorList>
    </citation>
    <scope>NUCLEOTIDE SEQUENCE</scope>
    <source>
        <tissue evidence="2">Skin</tissue>
    </source>
</reference>
<proteinExistence type="predicted"/>
<feature type="domain" description="C2" evidence="1">
    <location>
        <begin position="1"/>
        <end position="85"/>
    </location>
</feature>
<evidence type="ECO:0000259" key="1">
    <source>
        <dbReference type="PROSITE" id="PS50004"/>
    </source>
</evidence>
<dbReference type="PANTHER" id="PTHR10857">
    <property type="entry name" value="COPINE"/>
    <property type="match status" value="1"/>
</dbReference>
<dbReference type="PANTHER" id="PTHR10857:SF106">
    <property type="entry name" value="C2 DOMAIN-CONTAINING PROTEIN"/>
    <property type="match status" value="1"/>
</dbReference>